<dbReference type="GO" id="GO:0000981">
    <property type="term" value="F:DNA-binding transcription factor activity, RNA polymerase II-specific"/>
    <property type="evidence" value="ECO:0007669"/>
    <property type="project" value="InterPro"/>
</dbReference>
<dbReference type="Gene3D" id="4.10.240.10">
    <property type="entry name" value="Zn(2)-C6 fungal-type DNA-binding domain"/>
    <property type="match status" value="1"/>
</dbReference>
<dbReference type="GO" id="GO:0005634">
    <property type="term" value="C:nucleus"/>
    <property type="evidence" value="ECO:0007669"/>
    <property type="project" value="UniProtKB-SubCell"/>
</dbReference>
<reference evidence="8 9" key="1">
    <citation type="submission" date="2018-02" db="EMBL/GenBank/DDBJ databases">
        <title>The genomes of Aspergillus section Nigri reveals drivers in fungal speciation.</title>
        <authorList>
            <consortium name="DOE Joint Genome Institute"/>
            <person name="Vesth T.C."/>
            <person name="Nybo J."/>
            <person name="Theobald S."/>
            <person name="Brandl J."/>
            <person name="Frisvad J.C."/>
            <person name="Nielsen K.F."/>
            <person name="Lyhne E.K."/>
            <person name="Kogle M.E."/>
            <person name="Kuo A."/>
            <person name="Riley R."/>
            <person name="Clum A."/>
            <person name="Nolan M."/>
            <person name="Lipzen A."/>
            <person name="Salamov A."/>
            <person name="Henrissat B."/>
            <person name="Wiebenga A."/>
            <person name="De vries R.P."/>
            <person name="Grigoriev I.V."/>
            <person name="Mortensen U.H."/>
            <person name="Andersen M.R."/>
            <person name="Baker S.E."/>
        </authorList>
    </citation>
    <scope>NUCLEOTIDE SEQUENCE [LARGE SCALE GENOMIC DNA]</scope>
    <source>
        <strain evidence="8 9">CBS 707.79</strain>
    </source>
</reference>
<accession>A0A319CQD3</accession>
<evidence type="ECO:0000256" key="5">
    <source>
        <dbReference type="ARBA" id="ARBA00023163"/>
    </source>
</evidence>
<evidence type="ECO:0000256" key="4">
    <source>
        <dbReference type="ARBA" id="ARBA00023125"/>
    </source>
</evidence>
<evidence type="ECO:0000256" key="2">
    <source>
        <dbReference type="ARBA" id="ARBA00022833"/>
    </source>
</evidence>
<dbReference type="GO" id="GO:0000976">
    <property type="term" value="F:transcription cis-regulatory region binding"/>
    <property type="evidence" value="ECO:0007669"/>
    <property type="project" value="TreeGrafter"/>
</dbReference>
<dbReference type="CDD" id="cd12148">
    <property type="entry name" value="fungal_TF_MHR"/>
    <property type="match status" value="1"/>
</dbReference>
<keyword evidence="3" id="KW-0805">Transcription regulation</keyword>
<keyword evidence="6" id="KW-0539">Nucleus</keyword>
<dbReference type="InterPro" id="IPR036864">
    <property type="entry name" value="Zn2-C6_fun-type_DNA-bd_sf"/>
</dbReference>
<dbReference type="GO" id="GO:0008270">
    <property type="term" value="F:zinc ion binding"/>
    <property type="evidence" value="ECO:0007669"/>
    <property type="project" value="InterPro"/>
</dbReference>
<name>A0A319CQD3_9EURO</name>
<comment type="subcellular location">
    <subcellularLocation>
        <location evidence="1">Nucleus</location>
    </subcellularLocation>
</comment>
<feature type="region of interest" description="Disordered" evidence="7">
    <location>
        <begin position="89"/>
        <end position="155"/>
    </location>
</feature>
<evidence type="ECO:0008006" key="10">
    <source>
        <dbReference type="Google" id="ProtNLM"/>
    </source>
</evidence>
<dbReference type="PANTHER" id="PTHR31845">
    <property type="entry name" value="FINGER DOMAIN PROTEIN, PUTATIVE-RELATED"/>
    <property type="match status" value="1"/>
</dbReference>
<proteinExistence type="predicted"/>
<dbReference type="OrthoDB" id="1600564at2759"/>
<dbReference type="Proteomes" id="UP000247810">
    <property type="component" value="Unassembled WGS sequence"/>
</dbReference>
<evidence type="ECO:0000256" key="1">
    <source>
        <dbReference type="ARBA" id="ARBA00004123"/>
    </source>
</evidence>
<keyword evidence="9" id="KW-1185">Reference proteome</keyword>
<dbReference type="EMBL" id="KZ826211">
    <property type="protein sequence ID" value="PYH87575.1"/>
    <property type="molecule type" value="Genomic_DNA"/>
</dbReference>
<sequence>MDGRGRYGLACTNCFVAKCKCVSRPEGDGCQRCHRLQKHCYASDSVRKRKAQKNTNSVARIAQLESKLDSLVSILGTLPPSPITAAIHQTLHGDDPRPGPGANPLDHCHSLSSGSTSSIATPPSPIGLPRDLTTQDWPPNSRPLPGFHTAASPPSASELDASLTTFREQMLRFCPFIEFAPDVTARQLQRERPFLVQAIVAVTARSVELRRARGRDLKARLGQMMVVENSSTIDLLLAILTYVTWGNDQVVTRSSTLSRLMQLAMSVVYDLRLNKPLPPDVHMLTTAGLQPIGAGEDTGGSDERALEVERATLACFLLSSFVSTYFAQIDALRWTPQMEEFLYRVETNTQCPSDAVLAFQVRLQMIAQKAVQVRDQHDTDLPIAFCTKALSAQLQDLKIHMSPELEKNELLLAQLHYVELSIHETAYTANSDPLLPPSPRSVGSSTLPSWERLGCLWQSLEAIQAWVDVYYRINPTEYVGFTVLMWAQLSRILVTLYRLSTRVDPAWDRRAVSKTVDFLEVADRITDRLEQVCSEQDAPASDDIWLHIGRLSRAVRTWVRLQMGRDRPEELPAWPGETPASTDTFMGDMDANLLQSIDFGNENWLESLVGWSPDRFN</sequence>
<dbReference type="InterPro" id="IPR051089">
    <property type="entry name" value="prtT"/>
</dbReference>
<keyword evidence="2" id="KW-0862">Zinc</keyword>
<protein>
    <recommendedName>
        <fullName evidence="10">Zn(2)-C6 fungal-type domain-containing protein</fullName>
    </recommendedName>
</protein>
<evidence type="ECO:0000256" key="6">
    <source>
        <dbReference type="ARBA" id="ARBA00023242"/>
    </source>
</evidence>
<dbReference type="STRING" id="1448320.A0A319CQD3"/>
<evidence type="ECO:0000313" key="9">
    <source>
        <dbReference type="Proteomes" id="UP000247810"/>
    </source>
</evidence>
<dbReference type="PANTHER" id="PTHR31845:SF18">
    <property type="entry name" value="ZN(II)2CYS6 TRANSCRIPTION FACTOR (EUROFUNG)"/>
    <property type="match status" value="1"/>
</dbReference>
<gene>
    <name evidence="8" type="ORF">BO71DRAFT_177541</name>
</gene>
<evidence type="ECO:0000256" key="7">
    <source>
        <dbReference type="SAM" id="MobiDB-lite"/>
    </source>
</evidence>
<keyword evidence="5" id="KW-0804">Transcription</keyword>
<keyword evidence="4" id="KW-0238">DNA-binding</keyword>
<evidence type="ECO:0000256" key="3">
    <source>
        <dbReference type="ARBA" id="ARBA00023015"/>
    </source>
</evidence>
<dbReference type="VEuPathDB" id="FungiDB:BO71DRAFT_177541"/>
<dbReference type="AlphaFoldDB" id="A0A319CQD3"/>
<organism evidence="8 9">
    <name type="scientific">Aspergillus ellipticus CBS 707.79</name>
    <dbReference type="NCBI Taxonomy" id="1448320"/>
    <lineage>
        <taxon>Eukaryota</taxon>
        <taxon>Fungi</taxon>
        <taxon>Dikarya</taxon>
        <taxon>Ascomycota</taxon>
        <taxon>Pezizomycotina</taxon>
        <taxon>Eurotiomycetes</taxon>
        <taxon>Eurotiomycetidae</taxon>
        <taxon>Eurotiales</taxon>
        <taxon>Aspergillaceae</taxon>
        <taxon>Aspergillus</taxon>
        <taxon>Aspergillus subgen. Circumdati</taxon>
    </lineage>
</organism>
<dbReference type="SUPFAM" id="SSF57701">
    <property type="entry name" value="Zn2/Cys6 DNA-binding domain"/>
    <property type="match status" value="1"/>
</dbReference>
<evidence type="ECO:0000313" key="8">
    <source>
        <dbReference type="EMBL" id="PYH87575.1"/>
    </source>
</evidence>
<feature type="compositionally biased region" description="Low complexity" evidence="7">
    <location>
        <begin position="110"/>
        <end position="121"/>
    </location>
</feature>